<dbReference type="PANTHER" id="PTHR47099:SF1">
    <property type="entry name" value="METHYLCOBAMIDE:COM METHYLTRANSFERASE MTBA"/>
    <property type="match status" value="1"/>
</dbReference>
<dbReference type="Proteomes" id="UP000285961">
    <property type="component" value="Unassembled WGS sequence"/>
</dbReference>
<dbReference type="GO" id="GO:0004853">
    <property type="term" value="F:uroporphyrinogen decarboxylase activity"/>
    <property type="evidence" value="ECO:0007669"/>
    <property type="project" value="InterPro"/>
</dbReference>
<reference evidence="2 3" key="1">
    <citation type="journal article" date="2017" name="ISME J.">
        <title>Energy and carbon metabolisms in a deep terrestrial subsurface fluid microbial community.</title>
        <authorList>
            <person name="Momper L."/>
            <person name="Jungbluth S.P."/>
            <person name="Lee M.D."/>
            <person name="Amend J.P."/>
        </authorList>
    </citation>
    <scope>NUCLEOTIDE SEQUENCE [LARGE SCALE GENOMIC DNA]</scope>
    <source>
        <strain evidence="2">SURF_17</strain>
    </source>
</reference>
<protein>
    <recommendedName>
        <fullName evidence="1">Uroporphyrinogen decarboxylase (URO-D) domain-containing protein</fullName>
    </recommendedName>
</protein>
<evidence type="ECO:0000313" key="3">
    <source>
        <dbReference type="Proteomes" id="UP000285961"/>
    </source>
</evidence>
<dbReference type="PANTHER" id="PTHR47099">
    <property type="entry name" value="METHYLCOBAMIDE:COM METHYLTRANSFERASE MTBA"/>
    <property type="match status" value="1"/>
</dbReference>
<comment type="caution">
    <text evidence="2">The sequence shown here is derived from an EMBL/GenBank/DDBJ whole genome shotgun (WGS) entry which is preliminary data.</text>
</comment>
<organism evidence="2 3">
    <name type="scientific">Candidatus Abyssobacteria bacterium SURF_17</name>
    <dbReference type="NCBI Taxonomy" id="2093361"/>
    <lineage>
        <taxon>Bacteria</taxon>
        <taxon>Pseudomonadati</taxon>
        <taxon>Candidatus Hydrogenedentota</taxon>
        <taxon>Candidatus Abyssobacteria</taxon>
    </lineage>
</organism>
<dbReference type="InterPro" id="IPR052024">
    <property type="entry name" value="Methanogen_methyltrans"/>
</dbReference>
<dbReference type="Gene3D" id="3.20.20.210">
    <property type="match status" value="1"/>
</dbReference>
<sequence>MLSKDNRGAAMSKMTPKTRAQAAFNFEKTDIVPYDIPIEPEVEERLNEHYGGSAWEKMLQKHFVNVAFPSEMEFVNETCFKDEYGCVWDVRALPPHLLEVPLNEPSLKGYDFDRLQKTILGMFHEDSARSIIEENQDKFVFGYVGSSLFETSWKLRGFENALVDSILHSAFYEELLDRIMELQLAMIDRVCGLPIDAVFLGDDWGDQRGILLGPDRWRRFLKPRFKKLFDHIHQAGKMVMMHSCGNVFDVIPDALEIGLDILESLQPEAMDVYEIKKRYGKNLRLWGGLGTQQVLPFGTTDDVRHEIRRLISEMGSGGGYILAPAKPLMQEVPTENAIAAIEEFSQR</sequence>
<gene>
    <name evidence="2" type="ORF">C4532_03245</name>
</gene>
<accession>A0A419F6G5</accession>
<name>A0A419F6G5_9BACT</name>
<feature type="domain" description="Uroporphyrinogen decarboxylase (URO-D)" evidence="1">
    <location>
        <begin position="156"/>
        <end position="342"/>
    </location>
</feature>
<dbReference type="InterPro" id="IPR038071">
    <property type="entry name" value="UROD/MetE-like_sf"/>
</dbReference>
<dbReference type="InterPro" id="IPR000257">
    <property type="entry name" value="Uroporphyrinogen_deCOase"/>
</dbReference>
<dbReference type="Pfam" id="PF01208">
    <property type="entry name" value="URO-D"/>
    <property type="match status" value="1"/>
</dbReference>
<dbReference type="GO" id="GO:0006779">
    <property type="term" value="P:porphyrin-containing compound biosynthetic process"/>
    <property type="evidence" value="ECO:0007669"/>
    <property type="project" value="InterPro"/>
</dbReference>
<dbReference type="AlphaFoldDB" id="A0A419F6G5"/>
<dbReference type="EMBL" id="QZKI01000021">
    <property type="protein sequence ID" value="RJP74022.1"/>
    <property type="molecule type" value="Genomic_DNA"/>
</dbReference>
<dbReference type="SUPFAM" id="SSF51726">
    <property type="entry name" value="UROD/MetE-like"/>
    <property type="match status" value="1"/>
</dbReference>
<evidence type="ECO:0000313" key="2">
    <source>
        <dbReference type="EMBL" id="RJP74022.1"/>
    </source>
</evidence>
<evidence type="ECO:0000259" key="1">
    <source>
        <dbReference type="Pfam" id="PF01208"/>
    </source>
</evidence>
<proteinExistence type="predicted"/>